<protein>
    <recommendedName>
        <fullName evidence="2">3'-phosphate/5'-hydroxy nucleic acid ligase</fullName>
        <ecNumber evidence="2">6.5.1.8</ecNumber>
    </recommendedName>
</protein>
<evidence type="ECO:0000256" key="4">
    <source>
        <dbReference type="ARBA" id="ARBA00022723"/>
    </source>
</evidence>
<accession>A0ABS9QJW1</accession>
<organism evidence="10 11">
    <name type="scientific">Mesorhizobium retamae</name>
    <dbReference type="NCBI Taxonomy" id="2912854"/>
    <lineage>
        <taxon>Bacteria</taxon>
        <taxon>Pseudomonadati</taxon>
        <taxon>Pseudomonadota</taxon>
        <taxon>Alphaproteobacteria</taxon>
        <taxon>Hyphomicrobiales</taxon>
        <taxon>Phyllobacteriaceae</taxon>
        <taxon>Mesorhizobium</taxon>
    </lineage>
</organism>
<dbReference type="InterPro" id="IPR001233">
    <property type="entry name" value="RtcB"/>
</dbReference>
<dbReference type="Pfam" id="PF01139">
    <property type="entry name" value="RtcB"/>
    <property type="match status" value="1"/>
</dbReference>
<dbReference type="EMBL" id="JAKREW010000028">
    <property type="protein sequence ID" value="MCG7507738.1"/>
    <property type="molecule type" value="Genomic_DNA"/>
</dbReference>
<keyword evidence="4" id="KW-0479">Metal-binding</keyword>
<dbReference type="InterPro" id="IPR036025">
    <property type="entry name" value="RtcB-like_sf"/>
</dbReference>
<comment type="caution">
    <text evidence="10">The sequence shown here is derived from an EMBL/GenBank/DDBJ whole genome shotgun (WGS) entry which is preliminary data.</text>
</comment>
<evidence type="ECO:0000313" key="10">
    <source>
        <dbReference type="EMBL" id="MCG7507738.1"/>
    </source>
</evidence>
<comment type="catalytic activity">
    <reaction evidence="9">
        <text>a 3'-end 3'-phospho-ribonucleotide-RNA + a 5'-end dephospho-ribonucleoside-RNA + GTP = a ribonucleotidyl-ribonucleotide-RNA + GMP + diphosphate</text>
        <dbReference type="Rhea" id="RHEA:68076"/>
        <dbReference type="Rhea" id="RHEA-COMP:10463"/>
        <dbReference type="Rhea" id="RHEA-COMP:13936"/>
        <dbReference type="Rhea" id="RHEA-COMP:17355"/>
        <dbReference type="ChEBI" id="CHEBI:33019"/>
        <dbReference type="ChEBI" id="CHEBI:37565"/>
        <dbReference type="ChEBI" id="CHEBI:58115"/>
        <dbReference type="ChEBI" id="CHEBI:83062"/>
        <dbReference type="ChEBI" id="CHEBI:138284"/>
        <dbReference type="ChEBI" id="CHEBI:173118"/>
        <dbReference type="EC" id="6.5.1.8"/>
    </reaction>
</comment>
<keyword evidence="7" id="KW-0342">GTP-binding</keyword>
<evidence type="ECO:0000256" key="8">
    <source>
        <dbReference type="ARBA" id="ARBA00023211"/>
    </source>
</evidence>
<evidence type="ECO:0000256" key="2">
    <source>
        <dbReference type="ARBA" id="ARBA00012726"/>
    </source>
</evidence>
<evidence type="ECO:0000256" key="3">
    <source>
        <dbReference type="ARBA" id="ARBA00022598"/>
    </source>
</evidence>
<dbReference type="InterPro" id="IPR052915">
    <property type="entry name" value="RtcB-like"/>
</dbReference>
<evidence type="ECO:0000256" key="7">
    <source>
        <dbReference type="ARBA" id="ARBA00023134"/>
    </source>
</evidence>
<comment type="cofactor">
    <cofactor evidence="1">
        <name>Mn(2+)</name>
        <dbReference type="ChEBI" id="CHEBI:29035"/>
    </cofactor>
</comment>
<dbReference type="RefSeq" id="WP_239369182.1">
    <property type="nucleotide sequence ID" value="NZ_JAKREW010000028.1"/>
</dbReference>
<evidence type="ECO:0000313" key="11">
    <source>
        <dbReference type="Proteomes" id="UP001201701"/>
    </source>
</evidence>
<name>A0ABS9QJW1_9HYPH</name>
<gene>
    <name evidence="10" type="ORF">L4923_22115</name>
</gene>
<dbReference type="SUPFAM" id="SSF103365">
    <property type="entry name" value="Hypothetical protein PH1602"/>
    <property type="match status" value="1"/>
</dbReference>
<dbReference type="PANTHER" id="PTHR43749:SF2">
    <property type="entry name" value="RNA-SPLICING LIGASE RTCB"/>
    <property type="match status" value="1"/>
</dbReference>
<evidence type="ECO:0000256" key="1">
    <source>
        <dbReference type="ARBA" id="ARBA00001936"/>
    </source>
</evidence>
<reference evidence="10 11" key="1">
    <citation type="submission" date="2022-02" db="EMBL/GenBank/DDBJ databases">
        <title>Draft genome sequence of Mezorhizobium retamae strain IRAMC:0171 isolated from Retama raetam nodules.</title>
        <authorList>
            <person name="Bengaied R."/>
            <person name="Sbissi I."/>
            <person name="Huber K."/>
            <person name="Ghodbane F."/>
            <person name="Nouioui I."/>
            <person name="Tarhouni M."/>
            <person name="Gtari M."/>
        </authorList>
    </citation>
    <scope>NUCLEOTIDE SEQUENCE [LARGE SCALE GENOMIC DNA]</scope>
    <source>
        <strain evidence="10 11">IRAMC:0171</strain>
    </source>
</reference>
<keyword evidence="6" id="KW-0692">RNA repair</keyword>
<sequence length="462" mass="49623">MVEVLSGQDLIDAGLAQGKWFGKALAAANAVLEGGGSMDQAMQVAQGFAPPPVIAPHPAGSVPFHVNIEAETPEEAANVEAVSRSMTELMRTPVIKAGAIMPDACPAGPSGTIPVGGVAISEAIHPGMHSADICCSMAISTFPGVAPAALLDAVHAVTHFGPGGRPRGQQMRPPKDVAERIDGNLLLRDVMSAAIEHFGTQGDGNHFAFVGTIKSTGETALVTHHGSRAPGARLYSKGMKIAESYRKQLSPETLPQNAWIPADTSEGEDYWDALQTIRAWTKANHELIHEMAAERLSAKVADRFWNEHNFVFRRSDGLFYHGKGATPAFDNWADDATDLTLIPLNMAEPVLIARGKNAPNGLGFSPHGAGRNFSRTQHRKQKAGRTNEEIFAEETKGIDTRFFCGVTDISELPSAYKNAAAVRRQIEHYGLAEIVDEVLPYGCIMAGDWEVGAPWRKKKQRS</sequence>
<dbReference type="EC" id="6.5.1.8" evidence="2"/>
<evidence type="ECO:0000256" key="9">
    <source>
        <dbReference type="ARBA" id="ARBA00047746"/>
    </source>
</evidence>
<proteinExistence type="predicted"/>
<keyword evidence="11" id="KW-1185">Reference proteome</keyword>
<keyword evidence="5" id="KW-0547">Nucleotide-binding</keyword>
<keyword evidence="3" id="KW-0436">Ligase</keyword>
<dbReference type="PANTHER" id="PTHR43749">
    <property type="entry name" value="RNA-SPLICING LIGASE RTCB"/>
    <property type="match status" value="1"/>
</dbReference>
<dbReference type="Proteomes" id="UP001201701">
    <property type="component" value="Unassembled WGS sequence"/>
</dbReference>
<evidence type="ECO:0000256" key="6">
    <source>
        <dbReference type="ARBA" id="ARBA00022800"/>
    </source>
</evidence>
<keyword evidence="8" id="KW-0464">Manganese</keyword>
<dbReference type="Gene3D" id="3.90.1860.10">
    <property type="entry name" value="tRNA-splicing ligase RtcB"/>
    <property type="match status" value="1"/>
</dbReference>
<evidence type="ECO:0000256" key="5">
    <source>
        <dbReference type="ARBA" id="ARBA00022741"/>
    </source>
</evidence>